<keyword evidence="6 9" id="KW-1133">Transmembrane helix</keyword>
<keyword evidence="2" id="KW-0813">Transport</keyword>
<evidence type="ECO:0000256" key="8">
    <source>
        <dbReference type="ARBA" id="ARBA00023136"/>
    </source>
</evidence>
<keyword evidence="4 9" id="KW-0812">Transmembrane</keyword>
<dbReference type="GO" id="GO:0015031">
    <property type="term" value="P:protein transport"/>
    <property type="evidence" value="ECO:0007669"/>
    <property type="project" value="UniProtKB-KW"/>
</dbReference>
<keyword evidence="3" id="KW-1003">Cell membrane</keyword>
<protein>
    <submittedName>
        <fullName evidence="10">Preprotein translocase subunit YajC (TC 3.A.5.1.1)</fullName>
    </submittedName>
</protein>
<gene>
    <name evidence="10" type="ORF">MGWOODY_XGa343</name>
</gene>
<sequence length="108" mass="11673">MRFLISDAWAQVGGDGGSSFLSLLPLVIIFVLFYFLLIRPQQKRAKQHKEMVASVKKGDDVATNGGLVGRVVDLDDNFATLEIAKDVNVKIQRPSIGQMIPKGSAAGS</sequence>
<dbReference type="PANTHER" id="PTHR33909">
    <property type="entry name" value="SEC TRANSLOCON ACCESSORY COMPLEX SUBUNIT YAJC"/>
    <property type="match status" value="1"/>
</dbReference>
<feature type="transmembrane region" description="Helical" evidence="9">
    <location>
        <begin position="20"/>
        <end position="38"/>
    </location>
</feature>
<keyword evidence="7" id="KW-0811">Translocation</keyword>
<dbReference type="PRINTS" id="PR01853">
    <property type="entry name" value="YAJCTRNLCASE"/>
</dbReference>
<evidence type="ECO:0000256" key="4">
    <source>
        <dbReference type="ARBA" id="ARBA00022692"/>
    </source>
</evidence>
<evidence type="ECO:0000256" key="5">
    <source>
        <dbReference type="ARBA" id="ARBA00022927"/>
    </source>
</evidence>
<dbReference type="InterPro" id="IPR003849">
    <property type="entry name" value="Preprotein_translocase_YajC"/>
</dbReference>
<reference evidence="10" key="1">
    <citation type="submission" date="2015-10" db="EMBL/GenBank/DDBJ databases">
        <authorList>
            <person name="Gilbert D.G."/>
        </authorList>
    </citation>
    <scope>NUCLEOTIDE SEQUENCE</scope>
</reference>
<organism evidence="10">
    <name type="scientific">hydrothermal vent metagenome</name>
    <dbReference type="NCBI Taxonomy" id="652676"/>
    <lineage>
        <taxon>unclassified sequences</taxon>
        <taxon>metagenomes</taxon>
        <taxon>ecological metagenomes</taxon>
    </lineage>
</organism>
<evidence type="ECO:0000256" key="7">
    <source>
        <dbReference type="ARBA" id="ARBA00023010"/>
    </source>
</evidence>
<dbReference type="GO" id="GO:0005886">
    <property type="term" value="C:plasma membrane"/>
    <property type="evidence" value="ECO:0007669"/>
    <property type="project" value="UniProtKB-SubCell"/>
</dbReference>
<dbReference type="Pfam" id="PF02699">
    <property type="entry name" value="YajC"/>
    <property type="match status" value="1"/>
</dbReference>
<keyword evidence="8 9" id="KW-0472">Membrane</keyword>
<evidence type="ECO:0000256" key="3">
    <source>
        <dbReference type="ARBA" id="ARBA00022475"/>
    </source>
</evidence>
<dbReference type="PANTHER" id="PTHR33909:SF1">
    <property type="entry name" value="SEC TRANSLOCON ACCESSORY COMPLEX SUBUNIT YAJC"/>
    <property type="match status" value="1"/>
</dbReference>
<keyword evidence="5" id="KW-0653">Protein transport</keyword>
<dbReference type="AlphaFoldDB" id="A0A160TRC9"/>
<comment type="subcellular location">
    <subcellularLocation>
        <location evidence="1">Cell membrane</location>
        <topology evidence="1">Single-pass membrane protein</topology>
    </subcellularLocation>
</comment>
<dbReference type="EMBL" id="CZRL01000059">
    <property type="protein sequence ID" value="CUS51323.1"/>
    <property type="molecule type" value="Genomic_DNA"/>
</dbReference>
<evidence type="ECO:0000256" key="9">
    <source>
        <dbReference type="SAM" id="Phobius"/>
    </source>
</evidence>
<evidence type="ECO:0000256" key="6">
    <source>
        <dbReference type="ARBA" id="ARBA00022989"/>
    </source>
</evidence>
<accession>A0A160TRC9</accession>
<evidence type="ECO:0000256" key="2">
    <source>
        <dbReference type="ARBA" id="ARBA00022448"/>
    </source>
</evidence>
<evidence type="ECO:0000256" key="1">
    <source>
        <dbReference type="ARBA" id="ARBA00004162"/>
    </source>
</evidence>
<dbReference type="SMART" id="SM01323">
    <property type="entry name" value="YajC"/>
    <property type="match status" value="1"/>
</dbReference>
<dbReference type="NCBIfam" id="TIGR00739">
    <property type="entry name" value="yajC"/>
    <property type="match status" value="1"/>
</dbReference>
<proteinExistence type="predicted"/>
<name>A0A160TRC9_9ZZZZ</name>
<evidence type="ECO:0000313" key="10">
    <source>
        <dbReference type="EMBL" id="CUS51323.1"/>
    </source>
</evidence>